<comment type="caution">
    <text evidence="1">The sequence shown here is derived from an EMBL/GenBank/DDBJ whole genome shotgun (WGS) entry which is preliminary data.</text>
</comment>
<accession>A0ACB9Z9E4</accession>
<evidence type="ECO:0000313" key="1">
    <source>
        <dbReference type="EMBL" id="KAI4868390.1"/>
    </source>
</evidence>
<sequence>MAHMAVSEGDQLFTGDGRAASSSSSSATQVPVTSPANFATEKPQKLGSDDNVRTRASSISGRDPSLLISEAGTQTPTRDDQWTSSDEKEEDDERNTVSRNLARTETNMSIADTLSLPREILFVMVICFGQLFTQAGLGQSISIIRYIGDSFGITDPGEMSWFIAGYSLTVGTFILFSGRLGDLFGHKTMFMIGMGWFSVWSMICGLAIYSNHVLFIFARVLQGIGPAIVLPNGLAILGVTYAPGRRKEMVFAIFGAMAPTGSVLGSLFAALFALTWWPWAFWAFGLVLAAFMVLGYYAIPAASNRQHQERPKDLKSTLQALDLVGTLLGVGGLILVNFSWNQAPIVGWPQPYVYVTLILGLLSLTAFFVFELKYAENPLIPFNAFSSDVSFVLGAVACGWSCFGIWFFYTWEFLLVLREEPPLLATAMFSPVTVSGLCAALFTGYMLHHLKPPIIMTIALVSFTVGTIIIGTCPVDQVYWGQSFVSVIVMPWGMDMSFPAATIILSNAVPRKHQGIAASLVNTVVNYSISLGLGFAGTVETQINNGGGTPEDILKGYQGAYYIGIGLAGLGVAVCLAFLAKSQRQRGDDNQEKV</sequence>
<reference evidence="1 2" key="1">
    <citation type="journal article" date="2022" name="New Phytol.">
        <title>Ecological generalism drives hyperdiversity of secondary metabolite gene clusters in xylarialean endophytes.</title>
        <authorList>
            <person name="Franco M.E.E."/>
            <person name="Wisecaver J.H."/>
            <person name="Arnold A.E."/>
            <person name="Ju Y.M."/>
            <person name="Slot J.C."/>
            <person name="Ahrendt S."/>
            <person name="Moore L.P."/>
            <person name="Eastman K.E."/>
            <person name="Scott K."/>
            <person name="Konkel Z."/>
            <person name="Mondo S.J."/>
            <person name="Kuo A."/>
            <person name="Hayes R.D."/>
            <person name="Haridas S."/>
            <person name="Andreopoulos B."/>
            <person name="Riley R."/>
            <person name="LaButti K."/>
            <person name="Pangilinan J."/>
            <person name="Lipzen A."/>
            <person name="Amirebrahimi M."/>
            <person name="Yan J."/>
            <person name="Adam C."/>
            <person name="Keymanesh K."/>
            <person name="Ng V."/>
            <person name="Louie K."/>
            <person name="Northen T."/>
            <person name="Drula E."/>
            <person name="Henrissat B."/>
            <person name="Hsieh H.M."/>
            <person name="Youens-Clark K."/>
            <person name="Lutzoni F."/>
            <person name="Miadlikowska J."/>
            <person name="Eastwood D.C."/>
            <person name="Hamelin R.C."/>
            <person name="Grigoriev I.V."/>
            <person name="U'Ren J.M."/>
        </authorList>
    </citation>
    <scope>NUCLEOTIDE SEQUENCE [LARGE SCALE GENOMIC DNA]</scope>
    <source>
        <strain evidence="1 2">CBS 119005</strain>
    </source>
</reference>
<name>A0ACB9Z9E4_9PEZI</name>
<dbReference type="Proteomes" id="UP001497700">
    <property type="component" value="Unassembled WGS sequence"/>
</dbReference>
<keyword evidence="2" id="KW-1185">Reference proteome</keyword>
<protein>
    <submittedName>
        <fullName evidence="1">MFS general substrate transporter</fullName>
    </submittedName>
</protein>
<proteinExistence type="predicted"/>
<evidence type="ECO:0000313" key="2">
    <source>
        <dbReference type="Proteomes" id="UP001497700"/>
    </source>
</evidence>
<dbReference type="EMBL" id="MU393438">
    <property type="protein sequence ID" value="KAI4868390.1"/>
    <property type="molecule type" value="Genomic_DNA"/>
</dbReference>
<organism evidence="1 2">
    <name type="scientific">Hypoxylon rubiginosum</name>
    <dbReference type="NCBI Taxonomy" id="110542"/>
    <lineage>
        <taxon>Eukaryota</taxon>
        <taxon>Fungi</taxon>
        <taxon>Dikarya</taxon>
        <taxon>Ascomycota</taxon>
        <taxon>Pezizomycotina</taxon>
        <taxon>Sordariomycetes</taxon>
        <taxon>Xylariomycetidae</taxon>
        <taxon>Xylariales</taxon>
        <taxon>Hypoxylaceae</taxon>
        <taxon>Hypoxylon</taxon>
    </lineage>
</organism>
<gene>
    <name evidence="1" type="ORF">F4820DRAFT_123316</name>
</gene>